<name>A0A3R7DFU9_CLOSI</name>
<comment type="caution">
    <text evidence="1">The sequence shown here is derived from an EMBL/GenBank/DDBJ whole genome shotgun (WGS) entry which is preliminary data.</text>
</comment>
<dbReference type="EMBL" id="NIRI02000056">
    <property type="protein sequence ID" value="KAG5443030.1"/>
    <property type="molecule type" value="Genomic_DNA"/>
</dbReference>
<sequence length="211" mass="23705">MTNAAITLKVFKPGFKLTSQMKGRQAFIFRRKYGMAEPNTVDNHLDSDSQRCLAGVDLAFRPVVSVIHWIATKNASLYWAKLGIKKLFQQSKFSHPFLINCYDAFAIRLTGFRLPLNDFVDAKLCSRASQTLVWFFGYSPSLNFTWMTFFQIQTSTNVEIQMRPTCVGGVVVTSSPRMSDVRGSNPGTATGYALLMSSNESETRVQCFPLV</sequence>
<organism evidence="1 2">
    <name type="scientific">Clonorchis sinensis</name>
    <name type="common">Chinese liver fluke</name>
    <dbReference type="NCBI Taxonomy" id="79923"/>
    <lineage>
        <taxon>Eukaryota</taxon>
        <taxon>Metazoa</taxon>
        <taxon>Spiralia</taxon>
        <taxon>Lophotrochozoa</taxon>
        <taxon>Platyhelminthes</taxon>
        <taxon>Trematoda</taxon>
        <taxon>Digenea</taxon>
        <taxon>Opisthorchiida</taxon>
        <taxon>Opisthorchiata</taxon>
        <taxon>Opisthorchiidae</taxon>
        <taxon>Clonorchis</taxon>
    </lineage>
</organism>
<dbReference type="AlphaFoldDB" id="A0A3R7DFU9"/>
<gene>
    <name evidence="1" type="ORF">CSKR_109338</name>
</gene>
<accession>A0A3R7DFU9</accession>
<keyword evidence="2" id="KW-1185">Reference proteome</keyword>
<evidence type="ECO:0000313" key="2">
    <source>
        <dbReference type="Proteomes" id="UP000286415"/>
    </source>
</evidence>
<dbReference type="InParanoid" id="A0A3R7DFU9"/>
<evidence type="ECO:0000313" key="1">
    <source>
        <dbReference type="EMBL" id="KAG5443030.1"/>
    </source>
</evidence>
<reference evidence="1 2" key="2">
    <citation type="journal article" date="2021" name="Genomics">
        <title>High-quality reference genome for Clonorchis sinensis.</title>
        <authorList>
            <person name="Young N.D."/>
            <person name="Stroehlein A.J."/>
            <person name="Kinkar L."/>
            <person name="Wang T."/>
            <person name="Sohn W.M."/>
            <person name="Chang B.C.H."/>
            <person name="Kaur P."/>
            <person name="Weisz D."/>
            <person name="Dudchenko O."/>
            <person name="Aiden E.L."/>
            <person name="Korhonen P.K."/>
            <person name="Gasser R.B."/>
        </authorList>
    </citation>
    <scope>NUCLEOTIDE SEQUENCE [LARGE SCALE GENOMIC DNA]</scope>
    <source>
        <strain evidence="1">Cs-k2</strain>
    </source>
</reference>
<proteinExistence type="predicted"/>
<feature type="non-terminal residue" evidence="1">
    <location>
        <position position="211"/>
    </location>
</feature>
<reference evidence="1 2" key="1">
    <citation type="journal article" date="2018" name="Biotechnol. Adv.">
        <title>Improved genomic resources and new bioinformatic workflow for the carcinogenic parasite Clonorchis sinensis: Biotechnological implications.</title>
        <authorList>
            <person name="Wang D."/>
            <person name="Korhonen P.K."/>
            <person name="Gasser R.B."/>
            <person name="Young N.D."/>
        </authorList>
    </citation>
    <scope>NUCLEOTIDE SEQUENCE [LARGE SCALE GENOMIC DNA]</scope>
    <source>
        <strain evidence="1">Cs-k2</strain>
    </source>
</reference>
<dbReference type="Proteomes" id="UP000286415">
    <property type="component" value="Unassembled WGS sequence"/>
</dbReference>
<protein>
    <submittedName>
        <fullName evidence="1">Uncharacterized protein</fullName>
    </submittedName>
</protein>